<protein>
    <submittedName>
        <fullName evidence="1">Uncharacterized protein</fullName>
    </submittedName>
</protein>
<name>A0AAI9XTE7_9PEZI</name>
<evidence type="ECO:0000313" key="2">
    <source>
        <dbReference type="Proteomes" id="UP001239795"/>
    </source>
</evidence>
<dbReference type="EMBL" id="MLGG01000013">
    <property type="protein sequence ID" value="KAK1459519.1"/>
    <property type="molecule type" value="Genomic_DNA"/>
</dbReference>
<accession>A0AAI9XTE7</accession>
<sequence>MEACAFGMFQRVDGKALVVIPSLSLSALAIRSLIFIYWTSEGHFRTVLETLNKVRRSSQSWHGVNFTWRFLFSDRTSSTDVTDIEMSPVAEGSY</sequence>
<evidence type="ECO:0000313" key="1">
    <source>
        <dbReference type="EMBL" id="KAK1459519.1"/>
    </source>
</evidence>
<reference evidence="1 2" key="1">
    <citation type="submission" date="2016-10" db="EMBL/GenBank/DDBJ databases">
        <title>The genome sequence of Colletotrichum fioriniae PJ7.</title>
        <authorList>
            <person name="Baroncelli R."/>
        </authorList>
    </citation>
    <scope>NUCLEOTIDE SEQUENCE [LARGE SCALE GENOMIC DNA]</scope>
    <source>
        <strain evidence="1">Col 31</strain>
    </source>
</reference>
<proteinExistence type="predicted"/>
<gene>
    <name evidence="1" type="ORF">CMEL01_02518</name>
</gene>
<keyword evidence="2" id="KW-1185">Reference proteome</keyword>
<organism evidence="1 2">
    <name type="scientific">Colletotrichum melonis</name>
    <dbReference type="NCBI Taxonomy" id="1209925"/>
    <lineage>
        <taxon>Eukaryota</taxon>
        <taxon>Fungi</taxon>
        <taxon>Dikarya</taxon>
        <taxon>Ascomycota</taxon>
        <taxon>Pezizomycotina</taxon>
        <taxon>Sordariomycetes</taxon>
        <taxon>Hypocreomycetidae</taxon>
        <taxon>Glomerellales</taxon>
        <taxon>Glomerellaceae</taxon>
        <taxon>Colletotrichum</taxon>
        <taxon>Colletotrichum acutatum species complex</taxon>
    </lineage>
</organism>
<dbReference type="Proteomes" id="UP001239795">
    <property type="component" value="Unassembled WGS sequence"/>
</dbReference>
<comment type="caution">
    <text evidence="1">The sequence shown here is derived from an EMBL/GenBank/DDBJ whole genome shotgun (WGS) entry which is preliminary data.</text>
</comment>
<dbReference type="AlphaFoldDB" id="A0AAI9XTE7"/>